<dbReference type="InterPro" id="IPR050706">
    <property type="entry name" value="Cyclic-di-GMP_PDE-like"/>
</dbReference>
<name>A0A432ZCU4_9GAMM</name>
<dbReference type="AlphaFoldDB" id="A0A432ZCU4"/>
<dbReference type="NCBIfam" id="TIGR00229">
    <property type="entry name" value="sensory_box"/>
    <property type="match status" value="1"/>
</dbReference>
<dbReference type="PANTHER" id="PTHR33121">
    <property type="entry name" value="CYCLIC DI-GMP PHOSPHODIESTERASE PDEF"/>
    <property type="match status" value="1"/>
</dbReference>
<evidence type="ECO:0000259" key="3">
    <source>
        <dbReference type="PROSITE" id="PS50883"/>
    </source>
</evidence>
<dbReference type="Proteomes" id="UP000287908">
    <property type="component" value="Unassembled WGS sequence"/>
</dbReference>
<evidence type="ECO:0000259" key="4">
    <source>
        <dbReference type="PROSITE" id="PS50887"/>
    </source>
</evidence>
<dbReference type="PROSITE" id="PS50887">
    <property type="entry name" value="GGDEF"/>
    <property type="match status" value="1"/>
</dbReference>
<dbReference type="PROSITE" id="PS50112">
    <property type="entry name" value="PAS"/>
    <property type="match status" value="1"/>
</dbReference>
<evidence type="ECO:0000313" key="5">
    <source>
        <dbReference type="EMBL" id="RUO75768.1"/>
    </source>
</evidence>
<dbReference type="PROSITE" id="PS50113">
    <property type="entry name" value="PAC"/>
    <property type="match status" value="1"/>
</dbReference>
<organism evidence="5 6">
    <name type="scientific">Idiomarina seosinensis</name>
    <dbReference type="NCBI Taxonomy" id="281739"/>
    <lineage>
        <taxon>Bacteria</taxon>
        <taxon>Pseudomonadati</taxon>
        <taxon>Pseudomonadota</taxon>
        <taxon>Gammaproteobacteria</taxon>
        <taxon>Alteromonadales</taxon>
        <taxon>Idiomarinaceae</taxon>
        <taxon>Idiomarina</taxon>
    </lineage>
</organism>
<dbReference type="InterPro" id="IPR043128">
    <property type="entry name" value="Rev_trsase/Diguanyl_cyclase"/>
</dbReference>
<reference evidence="5 6" key="1">
    <citation type="journal article" date="2011" name="Front. Microbiol.">
        <title>Genomic signatures of strain selection and enhancement in Bacillus atrophaeus var. globigii, a historical biowarfare simulant.</title>
        <authorList>
            <person name="Gibbons H.S."/>
            <person name="Broomall S.M."/>
            <person name="McNew L.A."/>
            <person name="Daligault H."/>
            <person name="Chapman C."/>
            <person name="Bruce D."/>
            <person name="Karavis M."/>
            <person name="Krepps M."/>
            <person name="McGregor P.A."/>
            <person name="Hong C."/>
            <person name="Park K.H."/>
            <person name="Akmal A."/>
            <person name="Feldman A."/>
            <person name="Lin J.S."/>
            <person name="Chang W.E."/>
            <person name="Higgs B.W."/>
            <person name="Demirev P."/>
            <person name="Lindquist J."/>
            <person name="Liem A."/>
            <person name="Fochler E."/>
            <person name="Read T.D."/>
            <person name="Tapia R."/>
            <person name="Johnson S."/>
            <person name="Bishop-Lilly K.A."/>
            <person name="Detter C."/>
            <person name="Han C."/>
            <person name="Sozhamannan S."/>
            <person name="Rosenzweig C.N."/>
            <person name="Skowronski E.W."/>
        </authorList>
    </citation>
    <scope>NUCLEOTIDE SEQUENCE [LARGE SCALE GENOMIC DNA]</scope>
    <source>
        <strain evidence="5 6">CL-SP19</strain>
    </source>
</reference>
<dbReference type="InterPro" id="IPR000160">
    <property type="entry name" value="GGDEF_dom"/>
</dbReference>
<keyword evidence="6" id="KW-1185">Reference proteome</keyword>
<accession>A0A432ZCU4</accession>
<dbReference type="Pfam" id="PF00563">
    <property type="entry name" value="EAL"/>
    <property type="match status" value="1"/>
</dbReference>
<feature type="domain" description="PAS" evidence="1">
    <location>
        <begin position="33"/>
        <end position="105"/>
    </location>
</feature>
<feature type="domain" description="GGDEF" evidence="4">
    <location>
        <begin position="183"/>
        <end position="314"/>
    </location>
</feature>
<dbReference type="InterPro" id="IPR013655">
    <property type="entry name" value="PAS_fold_3"/>
</dbReference>
<dbReference type="EMBL" id="PIQF01000002">
    <property type="protein sequence ID" value="RUO75768.1"/>
    <property type="molecule type" value="Genomic_DNA"/>
</dbReference>
<dbReference type="SUPFAM" id="SSF55785">
    <property type="entry name" value="PYP-like sensor domain (PAS domain)"/>
    <property type="match status" value="1"/>
</dbReference>
<dbReference type="InterPro" id="IPR001610">
    <property type="entry name" value="PAC"/>
</dbReference>
<dbReference type="Gene3D" id="3.30.450.20">
    <property type="entry name" value="PAS domain"/>
    <property type="match status" value="1"/>
</dbReference>
<evidence type="ECO:0000313" key="6">
    <source>
        <dbReference type="Proteomes" id="UP000287908"/>
    </source>
</evidence>
<gene>
    <name evidence="5" type="ORF">CWI81_06455</name>
</gene>
<evidence type="ECO:0000259" key="2">
    <source>
        <dbReference type="PROSITE" id="PS50113"/>
    </source>
</evidence>
<dbReference type="SMART" id="SM00091">
    <property type="entry name" value="PAS"/>
    <property type="match status" value="1"/>
</dbReference>
<dbReference type="SUPFAM" id="SSF141868">
    <property type="entry name" value="EAL domain-like"/>
    <property type="match status" value="1"/>
</dbReference>
<dbReference type="CDD" id="cd01948">
    <property type="entry name" value="EAL"/>
    <property type="match status" value="1"/>
</dbReference>
<dbReference type="SMART" id="SM00052">
    <property type="entry name" value="EAL"/>
    <property type="match status" value="1"/>
</dbReference>
<dbReference type="PROSITE" id="PS50883">
    <property type="entry name" value="EAL"/>
    <property type="match status" value="1"/>
</dbReference>
<protein>
    <recommendedName>
        <fullName evidence="7">Diguanylate cyclase</fullName>
    </recommendedName>
</protein>
<dbReference type="Gene3D" id="3.20.20.450">
    <property type="entry name" value="EAL domain"/>
    <property type="match status" value="1"/>
</dbReference>
<comment type="caution">
    <text evidence="5">The sequence shown here is derived from an EMBL/GenBank/DDBJ whole genome shotgun (WGS) entry which is preliminary data.</text>
</comment>
<dbReference type="NCBIfam" id="TIGR00254">
    <property type="entry name" value="GGDEF"/>
    <property type="match status" value="1"/>
</dbReference>
<dbReference type="InterPro" id="IPR001633">
    <property type="entry name" value="EAL_dom"/>
</dbReference>
<feature type="domain" description="PAC" evidence="2">
    <location>
        <begin position="106"/>
        <end position="160"/>
    </location>
</feature>
<dbReference type="SMART" id="SM00267">
    <property type="entry name" value="GGDEF"/>
    <property type="match status" value="1"/>
</dbReference>
<dbReference type="SUPFAM" id="SSF55073">
    <property type="entry name" value="Nucleotide cyclase"/>
    <property type="match status" value="1"/>
</dbReference>
<evidence type="ECO:0000259" key="1">
    <source>
        <dbReference type="PROSITE" id="PS50112"/>
    </source>
</evidence>
<dbReference type="InterPro" id="IPR029787">
    <property type="entry name" value="Nucleotide_cyclase"/>
</dbReference>
<feature type="domain" description="EAL" evidence="3">
    <location>
        <begin position="320"/>
        <end position="555"/>
    </location>
</feature>
<dbReference type="Pfam" id="PF00990">
    <property type="entry name" value="GGDEF"/>
    <property type="match status" value="1"/>
</dbReference>
<dbReference type="Pfam" id="PF08447">
    <property type="entry name" value="PAS_3"/>
    <property type="match status" value="1"/>
</dbReference>
<sequence>MHSRDQVMKQLAECRDSLTSLTEFIQQPQDGCSVEVMQQFLMALNLSAIVSITDANGVITYVNEHFERTSGYSKHELIGKKHNIVRHPDMSEQVFSNLWKTITDKQPWRGLIKNRRKDGRAYYVKSVILPVTDSQGNISQFLSIRNDVTDIVEAKNRVREQLTDELTGLPNRLALLKDLKKLQINTTAVLDLRNFKIFNDYWGIDIGDVYIKKLAQVIAECQREFSFKLYRLGGACFAIRPNYSMSTEQFCLMAEQLKYQLEHFDMVFNDIDCDIQLTVGVGVSENRALAYAESAIADSKEKFYGRSIVIKDDVNSRDDTFYWVEQIKEALKEGRVIACFQQIKSTTSGALKYEALARLKLKNGRVVSPADFLGPLKKTRYYSELTKTILTLALNFAWQRHCRVAVNLSIQDILDQDTVEFIMQQLKQQGGSSVIFEITESEAVNDFDQVSGFIKKVRDLGATIAIDDFGSGYSNFVYLVQLKPEFIKIDGSIINSIVDSEQSYLVTQSIVDMARNLKVKTIAEFVSSEQILTRLKPLNIDFLQGFHIHQPETYC</sequence>
<dbReference type="CDD" id="cd00130">
    <property type="entry name" value="PAS"/>
    <property type="match status" value="1"/>
</dbReference>
<dbReference type="PANTHER" id="PTHR33121:SF70">
    <property type="entry name" value="SIGNALING PROTEIN YKOW"/>
    <property type="match status" value="1"/>
</dbReference>
<dbReference type="Gene3D" id="3.30.70.270">
    <property type="match status" value="1"/>
</dbReference>
<dbReference type="InterPro" id="IPR000014">
    <property type="entry name" value="PAS"/>
</dbReference>
<dbReference type="SMART" id="SM00086">
    <property type="entry name" value="PAC"/>
    <property type="match status" value="1"/>
</dbReference>
<proteinExistence type="predicted"/>
<dbReference type="GO" id="GO:0071111">
    <property type="term" value="F:cyclic-guanylate-specific phosphodiesterase activity"/>
    <property type="evidence" value="ECO:0007669"/>
    <property type="project" value="InterPro"/>
</dbReference>
<dbReference type="OrthoDB" id="5894408at2"/>
<dbReference type="InterPro" id="IPR000700">
    <property type="entry name" value="PAS-assoc_C"/>
</dbReference>
<dbReference type="InterPro" id="IPR035965">
    <property type="entry name" value="PAS-like_dom_sf"/>
</dbReference>
<dbReference type="InterPro" id="IPR035919">
    <property type="entry name" value="EAL_sf"/>
</dbReference>
<evidence type="ECO:0008006" key="7">
    <source>
        <dbReference type="Google" id="ProtNLM"/>
    </source>
</evidence>